<dbReference type="InterPro" id="IPR000070">
    <property type="entry name" value="Pectinesterase_cat"/>
</dbReference>
<dbReference type="OrthoDB" id="2019149at2759"/>
<dbReference type="InterPro" id="IPR033131">
    <property type="entry name" value="Pectinesterase_Asp_AS"/>
</dbReference>
<dbReference type="AlphaFoldDB" id="A0A8T1RPG1"/>
<evidence type="ECO:0000256" key="1">
    <source>
        <dbReference type="ARBA" id="ARBA00004191"/>
    </source>
</evidence>
<keyword evidence="5 12" id="KW-0134">Cell wall</keyword>
<dbReference type="PANTHER" id="PTHR31321:SF76">
    <property type="entry name" value="PECTINESTERASE 10-RELATED"/>
    <property type="match status" value="1"/>
</dbReference>
<gene>
    <name evidence="14" type="ORF">CIPAW_01G122000</name>
</gene>
<dbReference type="Proteomes" id="UP000811609">
    <property type="component" value="Chromosome 1"/>
</dbReference>
<sequence>MRFLPWIFCACIALLVGFDQYLCLAAYGQRHYRQVGKKKLPYQTFFVDQSGHGNFSTIQSAIDAVPSNNMHWICIRIKAGTYREKIIIPHDKPYIILKGGGKRNTWVEWDDHDTVSRSPTFTSEADNIVAKSLSFRNTYNNPINSNPRAPAVAAMISGDKSSFYRCGFYGLQDTLWDVQGRHYYQKCTIQGAIDFIFGAGQSIFEQCSIAYFGEAVEEGLLGYVTAQGREGPYDSNGFVFKDCRLHGSGSTYLGRPWRAYSRVIFYASNFSHVVVPQGWDQWNFVGSEQKLTYDEHGCFGPGADTSQRVSWSNKLSQTDLNELINISFIDNEGWLNDRPF</sequence>
<evidence type="ECO:0000256" key="5">
    <source>
        <dbReference type="ARBA" id="ARBA00022512"/>
    </source>
</evidence>
<comment type="function">
    <text evidence="10 12">Acts in the modification of cell walls via demethylesterification of cell wall pectin.</text>
</comment>
<name>A0A8T1RPG1_CARIL</name>
<feature type="domain" description="Pectinesterase catalytic" evidence="13">
    <location>
        <begin position="47"/>
        <end position="326"/>
    </location>
</feature>
<proteinExistence type="inferred from homology"/>
<evidence type="ECO:0000259" key="13">
    <source>
        <dbReference type="Pfam" id="PF01095"/>
    </source>
</evidence>
<accession>A0A8T1RPG1</accession>
<evidence type="ECO:0000256" key="2">
    <source>
        <dbReference type="ARBA" id="ARBA00005184"/>
    </source>
</evidence>
<dbReference type="FunFam" id="2.160.20.10:FF:000013">
    <property type="entry name" value="Pectinesterase"/>
    <property type="match status" value="1"/>
</dbReference>
<evidence type="ECO:0000256" key="8">
    <source>
        <dbReference type="ARBA" id="ARBA00023180"/>
    </source>
</evidence>
<feature type="active site" evidence="11">
    <location>
        <position position="194"/>
    </location>
</feature>
<comment type="caution">
    <text evidence="14">The sequence shown here is derived from an EMBL/GenBank/DDBJ whole genome shotgun (WGS) entry which is preliminary data.</text>
</comment>
<keyword evidence="15" id="KW-1185">Reference proteome</keyword>
<dbReference type="Gene3D" id="2.160.20.10">
    <property type="entry name" value="Single-stranded right-handed beta-helix, Pectin lyase-like"/>
    <property type="match status" value="1"/>
</dbReference>
<keyword evidence="8" id="KW-0325">Glycoprotein</keyword>
<evidence type="ECO:0000256" key="4">
    <source>
        <dbReference type="ARBA" id="ARBA00013229"/>
    </source>
</evidence>
<reference evidence="14" key="1">
    <citation type="submission" date="2020-12" db="EMBL/GenBank/DDBJ databases">
        <title>WGS assembly of Carya illinoinensis cv. Pawnee.</title>
        <authorList>
            <person name="Platts A."/>
            <person name="Shu S."/>
            <person name="Wright S."/>
            <person name="Barry K."/>
            <person name="Edger P."/>
            <person name="Pires J.C."/>
            <person name="Schmutz J."/>
        </authorList>
    </citation>
    <scope>NUCLEOTIDE SEQUENCE</scope>
    <source>
        <tissue evidence="14">Leaf</tissue>
    </source>
</reference>
<dbReference type="PANTHER" id="PTHR31321">
    <property type="entry name" value="ACYL-COA THIOESTER HYDROLASE YBHC-RELATED"/>
    <property type="match status" value="1"/>
</dbReference>
<dbReference type="PROSITE" id="PS00503">
    <property type="entry name" value="PECTINESTERASE_2"/>
    <property type="match status" value="1"/>
</dbReference>
<dbReference type="GO" id="GO:0030599">
    <property type="term" value="F:pectinesterase activity"/>
    <property type="evidence" value="ECO:0007669"/>
    <property type="project" value="UniProtKB-UniRule"/>
</dbReference>
<comment type="pathway">
    <text evidence="2 12">Glycan metabolism; pectin degradation; 2-dehydro-3-deoxy-D-gluconate from pectin: step 1/5.</text>
</comment>
<keyword evidence="12" id="KW-0964">Secreted</keyword>
<comment type="catalytic activity">
    <reaction evidence="9 12">
        <text>[(1-&gt;4)-alpha-D-galacturonosyl methyl ester](n) + n H2O = [(1-&gt;4)-alpha-D-galacturonosyl](n) + n methanol + n H(+)</text>
        <dbReference type="Rhea" id="RHEA:22380"/>
        <dbReference type="Rhea" id="RHEA-COMP:14570"/>
        <dbReference type="Rhea" id="RHEA-COMP:14573"/>
        <dbReference type="ChEBI" id="CHEBI:15377"/>
        <dbReference type="ChEBI" id="CHEBI:15378"/>
        <dbReference type="ChEBI" id="CHEBI:17790"/>
        <dbReference type="ChEBI" id="CHEBI:140522"/>
        <dbReference type="ChEBI" id="CHEBI:140523"/>
        <dbReference type="EC" id="3.1.1.11"/>
    </reaction>
</comment>
<dbReference type="GO" id="GO:0045490">
    <property type="term" value="P:pectin catabolic process"/>
    <property type="evidence" value="ECO:0007669"/>
    <property type="project" value="UniProtKB-UniRule"/>
</dbReference>
<dbReference type="GO" id="GO:0042545">
    <property type="term" value="P:cell wall modification"/>
    <property type="evidence" value="ECO:0007669"/>
    <property type="project" value="UniProtKB-UniRule"/>
</dbReference>
<dbReference type="EC" id="3.1.1.11" evidence="4 12"/>
<dbReference type="EMBL" id="CM031809">
    <property type="protein sequence ID" value="KAG6667741.1"/>
    <property type="molecule type" value="Genomic_DNA"/>
</dbReference>
<organism evidence="14 15">
    <name type="scientific">Carya illinoinensis</name>
    <name type="common">Pecan</name>
    <dbReference type="NCBI Taxonomy" id="32201"/>
    <lineage>
        <taxon>Eukaryota</taxon>
        <taxon>Viridiplantae</taxon>
        <taxon>Streptophyta</taxon>
        <taxon>Embryophyta</taxon>
        <taxon>Tracheophyta</taxon>
        <taxon>Spermatophyta</taxon>
        <taxon>Magnoliopsida</taxon>
        <taxon>eudicotyledons</taxon>
        <taxon>Gunneridae</taxon>
        <taxon>Pentapetalae</taxon>
        <taxon>rosids</taxon>
        <taxon>fabids</taxon>
        <taxon>Fagales</taxon>
        <taxon>Juglandaceae</taxon>
        <taxon>Carya</taxon>
    </lineage>
</organism>
<evidence type="ECO:0000256" key="3">
    <source>
        <dbReference type="ARBA" id="ARBA00008891"/>
    </source>
</evidence>
<evidence type="ECO:0000256" key="9">
    <source>
        <dbReference type="ARBA" id="ARBA00047928"/>
    </source>
</evidence>
<comment type="similarity">
    <text evidence="3">Belongs to the pectinesterase family.</text>
</comment>
<comment type="subcellular location">
    <subcellularLocation>
        <location evidence="1 12">Secreted</location>
        <location evidence="1 12">Cell wall</location>
    </subcellularLocation>
</comment>
<dbReference type="PROSITE" id="PS00800">
    <property type="entry name" value="PECTINESTERASE_1"/>
    <property type="match status" value="1"/>
</dbReference>
<dbReference type="Pfam" id="PF01095">
    <property type="entry name" value="Pectinesterase"/>
    <property type="match status" value="1"/>
</dbReference>
<keyword evidence="6 12" id="KW-0378">Hydrolase</keyword>
<evidence type="ECO:0000256" key="12">
    <source>
        <dbReference type="RuleBase" id="RU000589"/>
    </source>
</evidence>
<evidence type="ECO:0000256" key="6">
    <source>
        <dbReference type="ARBA" id="ARBA00022801"/>
    </source>
</evidence>
<evidence type="ECO:0000256" key="11">
    <source>
        <dbReference type="PROSITE-ProRule" id="PRU10040"/>
    </source>
</evidence>
<protein>
    <recommendedName>
        <fullName evidence="4 12">Pectinesterase</fullName>
        <ecNumber evidence="4 12">3.1.1.11</ecNumber>
    </recommendedName>
</protein>
<dbReference type="InterPro" id="IPR011050">
    <property type="entry name" value="Pectin_lyase_fold/virulence"/>
</dbReference>
<dbReference type="InterPro" id="IPR018040">
    <property type="entry name" value="Pectinesterase_Tyr_AS"/>
</dbReference>
<evidence type="ECO:0000256" key="7">
    <source>
        <dbReference type="ARBA" id="ARBA00023085"/>
    </source>
</evidence>
<dbReference type="InterPro" id="IPR012334">
    <property type="entry name" value="Pectin_lyas_fold"/>
</dbReference>
<dbReference type="SUPFAM" id="SSF51126">
    <property type="entry name" value="Pectin lyase-like"/>
    <property type="match status" value="1"/>
</dbReference>
<keyword evidence="12" id="KW-0961">Cell wall biogenesis/degradation</keyword>
<keyword evidence="7 12" id="KW-0063">Aspartyl esterase</keyword>
<evidence type="ECO:0000313" key="14">
    <source>
        <dbReference type="EMBL" id="KAG6667741.1"/>
    </source>
</evidence>
<evidence type="ECO:0000256" key="10">
    <source>
        <dbReference type="ARBA" id="ARBA00057335"/>
    </source>
</evidence>
<evidence type="ECO:0000313" key="15">
    <source>
        <dbReference type="Proteomes" id="UP000811609"/>
    </source>
</evidence>